<feature type="transmembrane region" description="Helical" evidence="7">
    <location>
        <begin position="220"/>
        <end position="239"/>
    </location>
</feature>
<feature type="compositionally biased region" description="Basic and acidic residues" evidence="6">
    <location>
        <begin position="492"/>
        <end position="508"/>
    </location>
</feature>
<feature type="transmembrane region" description="Helical" evidence="7">
    <location>
        <begin position="289"/>
        <end position="309"/>
    </location>
</feature>
<dbReference type="InterPro" id="IPR011701">
    <property type="entry name" value="MFS"/>
</dbReference>
<keyword evidence="3 7" id="KW-0812">Transmembrane</keyword>
<evidence type="ECO:0000256" key="2">
    <source>
        <dbReference type="ARBA" id="ARBA00022448"/>
    </source>
</evidence>
<feature type="transmembrane region" description="Helical" evidence="7">
    <location>
        <begin position="102"/>
        <end position="121"/>
    </location>
</feature>
<keyword evidence="5 7" id="KW-0472">Membrane</keyword>
<evidence type="ECO:0000256" key="6">
    <source>
        <dbReference type="SAM" id="MobiDB-lite"/>
    </source>
</evidence>
<comment type="subcellular location">
    <subcellularLocation>
        <location evidence="1">Cell membrane</location>
        <topology evidence="1">Multi-pass membrane protein</topology>
    </subcellularLocation>
</comment>
<keyword evidence="2" id="KW-0813">Transport</keyword>
<evidence type="ECO:0000256" key="5">
    <source>
        <dbReference type="ARBA" id="ARBA00023136"/>
    </source>
</evidence>
<dbReference type="InterPro" id="IPR020846">
    <property type="entry name" value="MFS_dom"/>
</dbReference>
<dbReference type="GO" id="GO:0005886">
    <property type="term" value="C:plasma membrane"/>
    <property type="evidence" value="ECO:0007669"/>
    <property type="project" value="UniProtKB-SubCell"/>
</dbReference>
<dbReference type="SUPFAM" id="SSF103473">
    <property type="entry name" value="MFS general substrate transporter"/>
    <property type="match status" value="1"/>
</dbReference>
<feature type="transmembrane region" description="Helical" evidence="7">
    <location>
        <begin position="35"/>
        <end position="58"/>
    </location>
</feature>
<evidence type="ECO:0000256" key="3">
    <source>
        <dbReference type="ARBA" id="ARBA00022692"/>
    </source>
</evidence>
<name>A0A5N0UPG2_9PSEU</name>
<dbReference type="Proteomes" id="UP000319769">
    <property type="component" value="Unassembled WGS sequence"/>
</dbReference>
<dbReference type="Gene3D" id="1.20.1250.20">
    <property type="entry name" value="MFS general substrate transporter like domains"/>
    <property type="match status" value="2"/>
</dbReference>
<feature type="region of interest" description="Disordered" evidence="6">
    <location>
        <begin position="486"/>
        <end position="508"/>
    </location>
</feature>
<dbReference type="PANTHER" id="PTHR42718:SF9">
    <property type="entry name" value="MAJOR FACILITATOR SUPERFAMILY MULTIDRUG TRANSPORTER MFSC"/>
    <property type="match status" value="1"/>
</dbReference>
<evidence type="ECO:0000313" key="10">
    <source>
        <dbReference type="Proteomes" id="UP000319769"/>
    </source>
</evidence>
<dbReference type="InterPro" id="IPR036259">
    <property type="entry name" value="MFS_trans_sf"/>
</dbReference>
<dbReference type="GO" id="GO:0022857">
    <property type="term" value="F:transmembrane transporter activity"/>
    <property type="evidence" value="ECO:0007669"/>
    <property type="project" value="InterPro"/>
</dbReference>
<comment type="caution">
    <text evidence="9">The sequence shown here is derived from an EMBL/GenBank/DDBJ whole genome shotgun (WGS) entry which is preliminary data.</text>
</comment>
<proteinExistence type="predicted"/>
<dbReference type="CDD" id="cd17504">
    <property type="entry name" value="MFS_MMR_MDR_like"/>
    <property type="match status" value="1"/>
</dbReference>
<sequence length="508" mass="51603">MLAPFRRYVRCTSCARCTLRGNESGAGVRARGAGVLIGVLAGAGIMVSLMQTLVVPLVPSLPRLLHTTSAGASWVVTATLLTAAVTTPVLGRLGDMFGKRRIMLACAGSVAVGSVVCALSSTLAPVIIGRALQGAGIALIPLGISLMRDVVPGDRLGSGLAFMSSSLGVGGALGLPASAAIAEAFGWHALFWTAAGLAAVFALLIRSVVPESSVQVPGRIDVVGVLGLAAGLAAYLLGVSKGGEWGWGSATTLSMFAIAVVVLLAWGWWELRVQSPVLDLRTSARRPVLFTNLTGVGVGLAMYAMNLLSPQLLQLPEETGYGLHFGLLEAGLWMVPAGLVMMALSQVAARMTAARGAKFSLLTGIGIIAAGNALAQAVLGHAWGVLLFTVSVSAGVAFAYAAMPTLIMQSVDPTQTAAANGLNTLSRSLGTSTASAIIGAVLGQLTVTIGGVGYPSETGVRVTLAIGVGAALLAFAVGSLIPRPLTGGTARSEAHSPREKNRDRGVAR</sequence>
<feature type="transmembrane region" description="Helical" evidence="7">
    <location>
        <begin position="70"/>
        <end position="90"/>
    </location>
</feature>
<evidence type="ECO:0000259" key="8">
    <source>
        <dbReference type="PROSITE" id="PS50850"/>
    </source>
</evidence>
<gene>
    <name evidence="9" type="ORF">FPZ12_040970</name>
</gene>
<dbReference type="Pfam" id="PF07690">
    <property type="entry name" value="MFS_1"/>
    <property type="match status" value="1"/>
</dbReference>
<dbReference type="EMBL" id="VMNW02000116">
    <property type="protein sequence ID" value="KAA9150514.1"/>
    <property type="molecule type" value="Genomic_DNA"/>
</dbReference>
<keyword evidence="10" id="KW-1185">Reference proteome</keyword>
<feature type="transmembrane region" description="Helical" evidence="7">
    <location>
        <begin position="159"/>
        <end position="181"/>
    </location>
</feature>
<feature type="transmembrane region" description="Helical" evidence="7">
    <location>
        <begin position="356"/>
        <end position="375"/>
    </location>
</feature>
<reference evidence="9" key="1">
    <citation type="submission" date="2019-09" db="EMBL/GenBank/DDBJ databases">
        <authorList>
            <person name="Teo W.F.A."/>
            <person name="Duangmal K."/>
        </authorList>
    </citation>
    <scope>NUCLEOTIDE SEQUENCE [LARGE SCALE GENOMIC DNA]</scope>
    <source>
        <strain evidence="9">K81G1</strain>
    </source>
</reference>
<feature type="transmembrane region" description="Helical" evidence="7">
    <location>
        <begin position="434"/>
        <end position="454"/>
    </location>
</feature>
<feature type="transmembrane region" description="Helical" evidence="7">
    <location>
        <begin position="187"/>
        <end position="208"/>
    </location>
</feature>
<feature type="transmembrane region" description="Helical" evidence="7">
    <location>
        <begin position="460"/>
        <end position="481"/>
    </location>
</feature>
<dbReference type="OrthoDB" id="4484751at2"/>
<protein>
    <submittedName>
        <fullName evidence="9">MFS transporter</fullName>
    </submittedName>
</protein>
<evidence type="ECO:0000313" key="9">
    <source>
        <dbReference type="EMBL" id="KAA9150514.1"/>
    </source>
</evidence>
<feature type="transmembrane region" description="Helical" evidence="7">
    <location>
        <begin position="127"/>
        <end position="147"/>
    </location>
</feature>
<feature type="transmembrane region" description="Helical" evidence="7">
    <location>
        <begin position="321"/>
        <end position="344"/>
    </location>
</feature>
<evidence type="ECO:0000256" key="4">
    <source>
        <dbReference type="ARBA" id="ARBA00022989"/>
    </source>
</evidence>
<keyword evidence="4 7" id="KW-1133">Transmembrane helix</keyword>
<organism evidence="9 10">
    <name type="scientific">Amycolatopsis acidicola</name>
    <dbReference type="NCBI Taxonomy" id="2596893"/>
    <lineage>
        <taxon>Bacteria</taxon>
        <taxon>Bacillati</taxon>
        <taxon>Actinomycetota</taxon>
        <taxon>Actinomycetes</taxon>
        <taxon>Pseudonocardiales</taxon>
        <taxon>Pseudonocardiaceae</taxon>
        <taxon>Amycolatopsis</taxon>
    </lineage>
</organism>
<evidence type="ECO:0000256" key="1">
    <source>
        <dbReference type="ARBA" id="ARBA00004651"/>
    </source>
</evidence>
<dbReference type="PANTHER" id="PTHR42718">
    <property type="entry name" value="MAJOR FACILITATOR SUPERFAMILY MULTIDRUG TRANSPORTER MFSC"/>
    <property type="match status" value="1"/>
</dbReference>
<feature type="transmembrane region" description="Helical" evidence="7">
    <location>
        <begin position="245"/>
        <end position="269"/>
    </location>
</feature>
<dbReference type="PROSITE" id="PS50850">
    <property type="entry name" value="MFS"/>
    <property type="match status" value="1"/>
</dbReference>
<accession>A0A5N0UPG2</accession>
<feature type="transmembrane region" description="Helical" evidence="7">
    <location>
        <begin position="381"/>
        <end position="402"/>
    </location>
</feature>
<feature type="domain" description="Major facilitator superfamily (MFS) profile" evidence="8">
    <location>
        <begin position="36"/>
        <end position="485"/>
    </location>
</feature>
<dbReference type="AlphaFoldDB" id="A0A5N0UPG2"/>
<evidence type="ECO:0000256" key="7">
    <source>
        <dbReference type="SAM" id="Phobius"/>
    </source>
</evidence>